<reference evidence="2" key="1">
    <citation type="journal article" date="2019" name="Int. J. Syst. Evol. Microbiol.">
        <title>The Global Catalogue of Microorganisms (GCM) 10K type strain sequencing project: providing services to taxonomists for standard genome sequencing and annotation.</title>
        <authorList>
            <consortium name="The Broad Institute Genomics Platform"/>
            <consortium name="The Broad Institute Genome Sequencing Center for Infectious Disease"/>
            <person name="Wu L."/>
            <person name="Ma J."/>
        </authorList>
    </citation>
    <scope>NUCLEOTIDE SEQUENCE [LARGE SCALE GENOMIC DNA]</scope>
    <source>
        <strain evidence="2">CGMCC 1.16306</strain>
    </source>
</reference>
<organism evidence="1 2">
    <name type="scientific">Camelliibacillus cellulosilyticus</name>
    <dbReference type="NCBI Taxonomy" id="2174486"/>
    <lineage>
        <taxon>Bacteria</taxon>
        <taxon>Bacillati</taxon>
        <taxon>Bacillota</taxon>
        <taxon>Bacilli</taxon>
        <taxon>Bacillales</taxon>
        <taxon>Sporolactobacillaceae</taxon>
        <taxon>Camelliibacillus</taxon>
    </lineage>
</organism>
<protein>
    <submittedName>
        <fullName evidence="1">RAxF-45 family protein</fullName>
    </submittedName>
</protein>
<dbReference type="RefSeq" id="WP_376846726.1">
    <property type="nucleotide sequence ID" value="NZ_JBHSFW010000010.1"/>
</dbReference>
<evidence type="ECO:0000313" key="1">
    <source>
        <dbReference type="EMBL" id="MFC4619634.1"/>
    </source>
</evidence>
<dbReference type="NCBIfam" id="NF041642">
    <property type="entry name" value="RAxF_45"/>
    <property type="match status" value="1"/>
</dbReference>
<sequence length="42" mass="4754">MSLSVFLSQLQSFLYLCRAMISGFAINGTRMPFFRKTGYVNG</sequence>
<accession>A0ABV9GN25</accession>
<dbReference type="InterPro" id="IPR048146">
    <property type="entry name" value="RAxF_45-like"/>
</dbReference>
<evidence type="ECO:0000313" key="2">
    <source>
        <dbReference type="Proteomes" id="UP001596022"/>
    </source>
</evidence>
<dbReference type="EMBL" id="JBHSFW010000010">
    <property type="protein sequence ID" value="MFC4619634.1"/>
    <property type="molecule type" value="Genomic_DNA"/>
</dbReference>
<proteinExistence type="predicted"/>
<comment type="caution">
    <text evidence="1">The sequence shown here is derived from an EMBL/GenBank/DDBJ whole genome shotgun (WGS) entry which is preliminary data.</text>
</comment>
<gene>
    <name evidence="1" type="ORF">ACFO4N_13005</name>
</gene>
<keyword evidence="2" id="KW-1185">Reference proteome</keyword>
<name>A0ABV9GN25_9BACL</name>
<dbReference type="Proteomes" id="UP001596022">
    <property type="component" value="Unassembled WGS sequence"/>
</dbReference>